<dbReference type="Gene3D" id="3.40.50.11030">
    <property type="entry name" value="Threonylcarbamoyl-AMP synthase, C-terminal domain"/>
    <property type="match status" value="1"/>
</dbReference>
<reference evidence="15 16" key="1">
    <citation type="submission" date="2021-01" db="EMBL/GenBank/DDBJ databases">
        <title>Genome seq and assembly of Devosia sp. LEGU1.</title>
        <authorList>
            <person name="Chhetri G."/>
        </authorList>
    </citation>
    <scope>NUCLEOTIDE SEQUENCE [LARGE SCALE GENOMIC DNA]</scope>
    <source>
        <strain evidence="15 16">LEGU1</strain>
    </source>
</reference>
<comment type="similarity">
    <text evidence="2 13">Belongs to the SUA5 family.</text>
</comment>
<evidence type="ECO:0000256" key="11">
    <source>
        <dbReference type="ARBA" id="ARBA00029774"/>
    </source>
</evidence>
<evidence type="ECO:0000256" key="4">
    <source>
        <dbReference type="ARBA" id="ARBA00015492"/>
    </source>
</evidence>
<evidence type="ECO:0000256" key="9">
    <source>
        <dbReference type="ARBA" id="ARBA00022741"/>
    </source>
</evidence>
<evidence type="ECO:0000256" key="6">
    <source>
        <dbReference type="ARBA" id="ARBA00022679"/>
    </source>
</evidence>
<dbReference type="InterPro" id="IPR006070">
    <property type="entry name" value="Sua5-like_dom"/>
</dbReference>
<comment type="catalytic activity">
    <reaction evidence="12 13">
        <text>L-threonine + hydrogencarbonate + ATP = L-threonylcarbamoyladenylate + diphosphate + H2O</text>
        <dbReference type="Rhea" id="RHEA:36407"/>
        <dbReference type="ChEBI" id="CHEBI:15377"/>
        <dbReference type="ChEBI" id="CHEBI:17544"/>
        <dbReference type="ChEBI" id="CHEBI:30616"/>
        <dbReference type="ChEBI" id="CHEBI:33019"/>
        <dbReference type="ChEBI" id="CHEBI:57926"/>
        <dbReference type="ChEBI" id="CHEBI:73682"/>
        <dbReference type="EC" id="2.7.7.87"/>
    </reaction>
</comment>
<evidence type="ECO:0000256" key="8">
    <source>
        <dbReference type="ARBA" id="ARBA00022695"/>
    </source>
</evidence>
<feature type="domain" description="YrdC-like" evidence="14">
    <location>
        <begin position="6"/>
        <end position="192"/>
    </location>
</feature>
<keyword evidence="16" id="KW-1185">Reference proteome</keyword>
<keyword evidence="6 13" id="KW-0808">Transferase</keyword>
<dbReference type="InterPro" id="IPR010923">
    <property type="entry name" value="T(6)A37_SUA5"/>
</dbReference>
<dbReference type="RefSeq" id="WP_201630369.1">
    <property type="nucleotide sequence ID" value="NZ_CP068046.1"/>
</dbReference>
<dbReference type="PIRSF" id="PIRSF004930">
    <property type="entry name" value="Tln_factor_SUA5"/>
    <property type="match status" value="1"/>
</dbReference>
<dbReference type="PROSITE" id="PS51163">
    <property type="entry name" value="YRDC"/>
    <property type="match status" value="1"/>
</dbReference>
<protein>
    <recommendedName>
        <fullName evidence="4 13">Threonylcarbamoyl-AMP synthase</fullName>
        <shortName evidence="13">TC-AMP synthase</shortName>
        <ecNumber evidence="3 13">2.7.7.87</ecNumber>
    </recommendedName>
    <alternativeName>
        <fullName evidence="11 13">L-threonylcarbamoyladenylate synthase</fullName>
    </alternativeName>
</protein>
<keyword evidence="10 13" id="KW-0067">ATP-binding</keyword>
<dbReference type="PANTHER" id="PTHR17490">
    <property type="entry name" value="SUA5"/>
    <property type="match status" value="1"/>
</dbReference>
<keyword evidence="7 13" id="KW-0819">tRNA processing</keyword>
<dbReference type="Pfam" id="PF01300">
    <property type="entry name" value="Sua5_yciO_yrdC"/>
    <property type="match status" value="1"/>
</dbReference>
<evidence type="ECO:0000256" key="3">
    <source>
        <dbReference type="ARBA" id="ARBA00012584"/>
    </source>
</evidence>
<gene>
    <name evidence="15" type="ORF">JI748_10795</name>
</gene>
<keyword evidence="8 13" id="KW-0548">Nucleotidyltransferase</keyword>
<dbReference type="EMBL" id="CP068046">
    <property type="protein sequence ID" value="QQR38271.1"/>
    <property type="molecule type" value="Genomic_DNA"/>
</dbReference>
<organism evidence="15 16">
    <name type="scientific">Devosia rhizoryzae</name>
    <dbReference type="NCBI Taxonomy" id="2774137"/>
    <lineage>
        <taxon>Bacteria</taxon>
        <taxon>Pseudomonadati</taxon>
        <taxon>Pseudomonadota</taxon>
        <taxon>Alphaproteobacteria</taxon>
        <taxon>Hyphomicrobiales</taxon>
        <taxon>Devosiaceae</taxon>
        <taxon>Devosia</taxon>
    </lineage>
</organism>
<dbReference type="InterPro" id="IPR050156">
    <property type="entry name" value="TC-AMP_synthase_SUA5"/>
</dbReference>
<dbReference type="Proteomes" id="UP000595857">
    <property type="component" value="Chromosome"/>
</dbReference>
<dbReference type="Pfam" id="PF03481">
    <property type="entry name" value="Sua5_C"/>
    <property type="match status" value="1"/>
</dbReference>
<evidence type="ECO:0000313" key="16">
    <source>
        <dbReference type="Proteomes" id="UP000595857"/>
    </source>
</evidence>
<comment type="function">
    <text evidence="13">Required for the formation of a threonylcarbamoyl group on adenosine at position 37 (t(6)A37) in tRNAs that read codons beginning with adenine.</text>
</comment>
<proteinExistence type="inferred from homology"/>
<comment type="subcellular location">
    <subcellularLocation>
        <location evidence="1 13">Cytoplasm</location>
    </subcellularLocation>
</comment>
<evidence type="ECO:0000256" key="7">
    <source>
        <dbReference type="ARBA" id="ARBA00022694"/>
    </source>
</evidence>
<name>A0ABX7C2H3_9HYPH</name>
<dbReference type="Gene3D" id="3.90.870.10">
    <property type="entry name" value="DHBP synthase"/>
    <property type="match status" value="1"/>
</dbReference>
<dbReference type="InterPro" id="IPR017945">
    <property type="entry name" value="DHBP_synth_RibB-like_a/b_dom"/>
</dbReference>
<dbReference type="SUPFAM" id="SSF55821">
    <property type="entry name" value="YrdC/RibB"/>
    <property type="match status" value="1"/>
</dbReference>
<dbReference type="InterPro" id="IPR005145">
    <property type="entry name" value="Sua5_C"/>
</dbReference>
<dbReference type="PANTHER" id="PTHR17490:SF16">
    <property type="entry name" value="THREONYLCARBAMOYL-AMP SYNTHASE"/>
    <property type="match status" value="1"/>
</dbReference>
<evidence type="ECO:0000256" key="5">
    <source>
        <dbReference type="ARBA" id="ARBA00022490"/>
    </source>
</evidence>
<dbReference type="EC" id="2.7.7.87" evidence="3 13"/>
<evidence type="ECO:0000256" key="13">
    <source>
        <dbReference type="PIRNR" id="PIRNR004930"/>
    </source>
</evidence>
<keyword evidence="5 13" id="KW-0963">Cytoplasm</keyword>
<sequence length="318" mass="33263">MNAPDAQAIQQAAARLRAGALVAFPTETVYGLGADATNADAVLWIYETKGRPRFNPLIVHVADLAMAETLGTFPPLARQLAENFWPGPLSLVVPLSPGHGLADVATAGLDTVALRVPDHPVALDLLRATARPLAAPSANPSGKLSPTTADQVRRGFDGKVEVLDGGPCTAGVESTILAVDGNRLIQLRAGALPRETIEAFIGLPVEQAAEGAEIAAPGMLLSHYAPNAHMRLETAPNPGEAWLAFGPAQTHDGPTRNLSPSADLHEAARNLFSMLHELDATGAGMIAVSPIPETGLGEAINDRLRRAAAPRIPPPERR</sequence>
<dbReference type="InterPro" id="IPR038385">
    <property type="entry name" value="Sua5/YwlC_C"/>
</dbReference>
<evidence type="ECO:0000256" key="12">
    <source>
        <dbReference type="ARBA" id="ARBA00048366"/>
    </source>
</evidence>
<dbReference type="NCBIfam" id="TIGR00057">
    <property type="entry name" value="L-threonylcarbamoyladenylate synthase"/>
    <property type="match status" value="1"/>
</dbReference>
<keyword evidence="9 13" id="KW-0547">Nucleotide-binding</keyword>
<evidence type="ECO:0000256" key="1">
    <source>
        <dbReference type="ARBA" id="ARBA00004496"/>
    </source>
</evidence>
<evidence type="ECO:0000259" key="14">
    <source>
        <dbReference type="PROSITE" id="PS51163"/>
    </source>
</evidence>
<accession>A0ABX7C2H3</accession>
<evidence type="ECO:0000313" key="15">
    <source>
        <dbReference type="EMBL" id="QQR38271.1"/>
    </source>
</evidence>
<evidence type="ECO:0000256" key="10">
    <source>
        <dbReference type="ARBA" id="ARBA00022840"/>
    </source>
</evidence>
<evidence type="ECO:0000256" key="2">
    <source>
        <dbReference type="ARBA" id="ARBA00007663"/>
    </source>
</evidence>